<dbReference type="CDD" id="cd02933">
    <property type="entry name" value="OYE_like_FMN"/>
    <property type="match status" value="1"/>
</dbReference>
<reference evidence="2 3" key="1">
    <citation type="submission" date="2023-07" db="EMBL/GenBank/DDBJ databases">
        <title>Genomic Encyclopedia of Type Strains, Phase IV (KMG-IV): sequencing the most valuable type-strain genomes for metagenomic binning, comparative biology and taxonomic classification.</title>
        <authorList>
            <person name="Goeker M."/>
        </authorList>
    </citation>
    <scope>NUCLEOTIDE SEQUENCE [LARGE SCALE GENOMIC DNA]</scope>
    <source>
        <strain evidence="2 3">DSM 19619</strain>
    </source>
</reference>
<dbReference type="EMBL" id="JAUSVX010000010">
    <property type="protein sequence ID" value="MDQ0471800.1"/>
    <property type="molecule type" value="Genomic_DNA"/>
</dbReference>
<dbReference type="PANTHER" id="PTHR22893">
    <property type="entry name" value="NADH OXIDOREDUCTASE-RELATED"/>
    <property type="match status" value="1"/>
</dbReference>
<dbReference type="InterPro" id="IPR001155">
    <property type="entry name" value="OxRdtase_FMN_N"/>
</dbReference>
<dbReference type="RefSeq" id="WP_307277564.1">
    <property type="nucleotide sequence ID" value="NZ_JAUSVX010000010.1"/>
</dbReference>
<dbReference type="SUPFAM" id="SSF51395">
    <property type="entry name" value="FMN-linked oxidoreductases"/>
    <property type="match status" value="1"/>
</dbReference>
<gene>
    <name evidence="2" type="ORF">QO011_004827</name>
</gene>
<comment type="caution">
    <text evidence="2">The sequence shown here is derived from an EMBL/GenBank/DDBJ whole genome shotgun (WGS) entry which is preliminary data.</text>
</comment>
<dbReference type="InterPro" id="IPR013785">
    <property type="entry name" value="Aldolase_TIM"/>
</dbReference>
<protein>
    <submittedName>
        <fullName evidence="2">2,4-dienoyl-CoA reductase-like NADH-dependent reductase (Old Yellow Enzyme family)</fullName>
    </submittedName>
</protein>
<name>A0ABU0JBY8_9HYPH</name>
<proteinExistence type="predicted"/>
<dbReference type="Pfam" id="PF00724">
    <property type="entry name" value="Oxidored_FMN"/>
    <property type="match status" value="1"/>
</dbReference>
<dbReference type="PANTHER" id="PTHR22893:SF91">
    <property type="entry name" value="NADPH DEHYDROGENASE 2-RELATED"/>
    <property type="match status" value="1"/>
</dbReference>
<feature type="domain" description="NADH:flavin oxidoreductase/NADH oxidase N-terminal" evidence="1">
    <location>
        <begin position="5"/>
        <end position="337"/>
    </location>
</feature>
<evidence type="ECO:0000259" key="1">
    <source>
        <dbReference type="Pfam" id="PF00724"/>
    </source>
</evidence>
<accession>A0ABU0JBY8</accession>
<dbReference type="Gene3D" id="3.20.20.70">
    <property type="entry name" value="Aldolase class I"/>
    <property type="match status" value="1"/>
</dbReference>
<evidence type="ECO:0000313" key="3">
    <source>
        <dbReference type="Proteomes" id="UP001242480"/>
    </source>
</evidence>
<organism evidence="2 3">
    <name type="scientific">Labrys wisconsinensis</name>
    <dbReference type="NCBI Taxonomy" id="425677"/>
    <lineage>
        <taxon>Bacteria</taxon>
        <taxon>Pseudomonadati</taxon>
        <taxon>Pseudomonadota</taxon>
        <taxon>Alphaproteobacteria</taxon>
        <taxon>Hyphomicrobiales</taxon>
        <taxon>Xanthobacteraceae</taxon>
        <taxon>Labrys</taxon>
    </lineage>
</organism>
<dbReference type="Proteomes" id="UP001242480">
    <property type="component" value="Unassembled WGS sequence"/>
</dbReference>
<evidence type="ECO:0000313" key="2">
    <source>
        <dbReference type="EMBL" id="MDQ0471800.1"/>
    </source>
</evidence>
<dbReference type="InterPro" id="IPR045247">
    <property type="entry name" value="Oye-like"/>
</dbReference>
<keyword evidence="3" id="KW-1185">Reference proteome</keyword>
<sequence>MASYFDSLRIGDLEFANRVWMPALTRARATSDAVPIGLMAEYYRQRATAGLIISEGTYVNDDTCGFDRAPGIFTSEQVEAWKPVTEAVHDEGGRIFCQLWHCGRIGAAGLLGGRQPLSPSGVNDDLAALDTYGLLSRGPYVKIAATPSRAMTADDIARTVADYARAATNARAAGFDGVEIHAANGYLPHQFLSPTLNRREDAYGGSVENRARFVMDVFEAIASELPRGRIGVRVSPYASYNNTRDPDPSATYGDLARRLDQAEAGYLHFADMDGWFGNSKLELILAALRPNYGGPLVANGGLTIAQGAELLATGEAQAITFGRAFLANPDLVARIARSAEIVEPRREGWYATGALGYTDYPFLA</sequence>